<dbReference type="AlphaFoldDB" id="A0AAE9XNS0"/>
<dbReference type="Pfam" id="PF00126">
    <property type="entry name" value="HTH_1"/>
    <property type="match status" value="2"/>
</dbReference>
<evidence type="ECO:0000259" key="5">
    <source>
        <dbReference type="PROSITE" id="PS50931"/>
    </source>
</evidence>
<proteinExistence type="inferred from homology"/>
<keyword evidence="4" id="KW-0804">Transcription</keyword>
<dbReference type="Pfam" id="PF03466">
    <property type="entry name" value="LysR_substrate"/>
    <property type="match status" value="1"/>
</dbReference>
<dbReference type="KEGG" id="gso:PH603_12825"/>
<keyword evidence="7" id="KW-1185">Reference proteome</keyword>
<dbReference type="InterPro" id="IPR036388">
    <property type="entry name" value="WH-like_DNA-bd_sf"/>
</dbReference>
<dbReference type="EMBL" id="CP116805">
    <property type="protein sequence ID" value="WCL53422.1"/>
    <property type="molecule type" value="Genomic_DNA"/>
</dbReference>
<sequence>MNLWHFNIRHLRALVAISRHGTLSRAARAVSLTQPAVTQAINKLERQFGLPLFIRRPDGMDATEAALILRPRIEKALSHIGSSRVTTTQMRALVLVAEAGSYSEASRRAGLTEASLHRALADLSVATGERLVERRGRGIMLTARGLATARTYRLANVEIVAALSELDALKGYETGRIAIGAMPLSRAKLLPAAIALFHQRFPDVDIVVAEGSHNELIGPLRDGDLDFMVGALRAPGTFNDLTQTHLFVDRPVILGRSGHPLARATPDAATLAEYPWIVAGPGAPLRAQWEEIFTHAGIAPPHVPIECGSVITIRQLLMTGDFLTLLSPDQVAVELEAGWLERVAPPPVAISRNIGVTTRLDWTPTPSQQAFMELLIEQAAIQNTSQ</sequence>
<reference evidence="6" key="1">
    <citation type="submission" date="2023-01" db="EMBL/GenBank/DDBJ databases">
        <title>The genome sequence of Kordiimonadaceae bacterium 6D33.</title>
        <authorList>
            <person name="Liu Y."/>
        </authorList>
    </citation>
    <scope>NUCLEOTIDE SEQUENCE</scope>
    <source>
        <strain evidence="6">6D33</strain>
    </source>
</reference>
<feature type="domain" description="HTH lysR-type" evidence="5">
    <location>
        <begin position="6"/>
        <end position="63"/>
    </location>
</feature>
<dbReference type="InterPro" id="IPR000847">
    <property type="entry name" value="LysR_HTH_N"/>
</dbReference>
<dbReference type="Proteomes" id="UP001217500">
    <property type="component" value="Chromosome"/>
</dbReference>
<name>A0AAE9XNS0_9PROT</name>
<keyword evidence="2" id="KW-0805">Transcription regulation</keyword>
<dbReference type="Gene3D" id="3.40.190.290">
    <property type="match status" value="1"/>
</dbReference>
<comment type="similarity">
    <text evidence="1">Belongs to the LysR transcriptional regulatory family.</text>
</comment>
<evidence type="ECO:0000256" key="1">
    <source>
        <dbReference type="ARBA" id="ARBA00009437"/>
    </source>
</evidence>
<protein>
    <submittedName>
        <fullName evidence="6">LysR family transcriptional regulator</fullName>
    </submittedName>
</protein>
<dbReference type="Gene3D" id="1.10.10.10">
    <property type="entry name" value="Winged helix-like DNA-binding domain superfamily/Winged helix DNA-binding domain"/>
    <property type="match status" value="2"/>
</dbReference>
<evidence type="ECO:0000313" key="6">
    <source>
        <dbReference type="EMBL" id="WCL53422.1"/>
    </source>
</evidence>
<dbReference type="SUPFAM" id="SSF53850">
    <property type="entry name" value="Periplasmic binding protein-like II"/>
    <property type="match status" value="1"/>
</dbReference>
<dbReference type="GO" id="GO:0000976">
    <property type="term" value="F:transcription cis-regulatory region binding"/>
    <property type="evidence" value="ECO:0007669"/>
    <property type="project" value="TreeGrafter"/>
</dbReference>
<dbReference type="PRINTS" id="PR00039">
    <property type="entry name" value="HTHLYSR"/>
</dbReference>
<dbReference type="InterPro" id="IPR005119">
    <property type="entry name" value="LysR_subst-bd"/>
</dbReference>
<dbReference type="PROSITE" id="PS50931">
    <property type="entry name" value="HTH_LYSR"/>
    <property type="match status" value="2"/>
</dbReference>
<evidence type="ECO:0000256" key="2">
    <source>
        <dbReference type="ARBA" id="ARBA00023015"/>
    </source>
</evidence>
<dbReference type="PANTHER" id="PTHR30126">
    <property type="entry name" value="HTH-TYPE TRANSCRIPTIONAL REGULATOR"/>
    <property type="match status" value="1"/>
</dbReference>
<accession>A0AAE9XNS0</accession>
<dbReference type="InterPro" id="IPR036390">
    <property type="entry name" value="WH_DNA-bd_sf"/>
</dbReference>
<dbReference type="RefSeq" id="WP_289502934.1">
    <property type="nucleotide sequence ID" value="NZ_CP116805.1"/>
</dbReference>
<keyword evidence="3" id="KW-0238">DNA-binding</keyword>
<dbReference type="SUPFAM" id="SSF46785">
    <property type="entry name" value="Winged helix' DNA-binding domain"/>
    <property type="match status" value="2"/>
</dbReference>
<gene>
    <name evidence="6" type="ORF">PH603_12825</name>
</gene>
<dbReference type="GO" id="GO:0003700">
    <property type="term" value="F:DNA-binding transcription factor activity"/>
    <property type="evidence" value="ECO:0007669"/>
    <property type="project" value="InterPro"/>
</dbReference>
<dbReference type="PANTHER" id="PTHR30126:SF98">
    <property type="entry name" value="HTH-TYPE TRANSCRIPTIONAL ACTIVATOR BAUR"/>
    <property type="match status" value="1"/>
</dbReference>
<organism evidence="6 7">
    <name type="scientific">Gimibacter soli</name>
    <dbReference type="NCBI Taxonomy" id="3024400"/>
    <lineage>
        <taxon>Bacteria</taxon>
        <taxon>Pseudomonadati</taxon>
        <taxon>Pseudomonadota</taxon>
        <taxon>Alphaproteobacteria</taxon>
        <taxon>Kordiimonadales</taxon>
        <taxon>Temperatibacteraceae</taxon>
        <taxon>Gimibacter</taxon>
    </lineage>
</organism>
<evidence type="ECO:0000256" key="4">
    <source>
        <dbReference type="ARBA" id="ARBA00023163"/>
    </source>
</evidence>
<evidence type="ECO:0000256" key="3">
    <source>
        <dbReference type="ARBA" id="ARBA00023125"/>
    </source>
</evidence>
<feature type="domain" description="HTH lysR-type" evidence="5">
    <location>
        <begin position="85"/>
        <end position="142"/>
    </location>
</feature>
<evidence type="ECO:0000313" key="7">
    <source>
        <dbReference type="Proteomes" id="UP001217500"/>
    </source>
</evidence>